<evidence type="ECO:0000256" key="4">
    <source>
        <dbReference type="HAMAP-Rule" id="MF_01401"/>
    </source>
</evidence>
<dbReference type="InterPro" id="IPR002569">
    <property type="entry name" value="Met_Sox_Rdtase_MsrA_dom"/>
</dbReference>
<comment type="catalytic activity">
    <reaction evidence="3 4">
        <text>[thioredoxin]-disulfide + L-methionine + H2O = L-methionine (S)-S-oxide + [thioredoxin]-dithiol</text>
        <dbReference type="Rhea" id="RHEA:19993"/>
        <dbReference type="Rhea" id="RHEA-COMP:10698"/>
        <dbReference type="Rhea" id="RHEA-COMP:10700"/>
        <dbReference type="ChEBI" id="CHEBI:15377"/>
        <dbReference type="ChEBI" id="CHEBI:29950"/>
        <dbReference type="ChEBI" id="CHEBI:50058"/>
        <dbReference type="ChEBI" id="CHEBI:57844"/>
        <dbReference type="ChEBI" id="CHEBI:58772"/>
        <dbReference type="EC" id="1.8.4.11"/>
    </reaction>
</comment>
<protein>
    <recommendedName>
        <fullName evidence="4">Peptide methionine sulfoxide reductase MsrA</fullName>
        <shortName evidence="4">Protein-methionine-S-oxide reductase</shortName>
        <ecNumber evidence="4">1.8.4.11</ecNumber>
    </recommendedName>
    <alternativeName>
        <fullName evidence="4">Peptide-methionine (S)-S-oxide reductase</fullName>
        <shortName evidence="4">Peptide Met(O) reductase</shortName>
    </alternativeName>
</protein>
<comment type="catalytic activity">
    <reaction evidence="2 4">
        <text>L-methionyl-[protein] + [thioredoxin]-disulfide + H2O = L-methionyl-(S)-S-oxide-[protein] + [thioredoxin]-dithiol</text>
        <dbReference type="Rhea" id="RHEA:14217"/>
        <dbReference type="Rhea" id="RHEA-COMP:10698"/>
        <dbReference type="Rhea" id="RHEA-COMP:10700"/>
        <dbReference type="Rhea" id="RHEA-COMP:12313"/>
        <dbReference type="Rhea" id="RHEA-COMP:12315"/>
        <dbReference type="ChEBI" id="CHEBI:15377"/>
        <dbReference type="ChEBI" id="CHEBI:16044"/>
        <dbReference type="ChEBI" id="CHEBI:29950"/>
        <dbReference type="ChEBI" id="CHEBI:44120"/>
        <dbReference type="ChEBI" id="CHEBI:50058"/>
        <dbReference type="EC" id="1.8.4.11"/>
    </reaction>
</comment>
<dbReference type="RefSeq" id="WP_094396665.1">
    <property type="nucleotide sequence ID" value="NZ_CP016893.1"/>
</dbReference>
<organism evidence="5 6">
    <name type="scientific">Thermoanaerobacterium thermosaccharolyticum</name>
    <name type="common">Clostridium thermosaccharolyticum</name>
    <dbReference type="NCBI Taxonomy" id="1517"/>
    <lineage>
        <taxon>Bacteria</taxon>
        <taxon>Bacillati</taxon>
        <taxon>Bacillota</taxon>
        <taxon>Clostridia</taxon>
        <taxon>Thermoanaerobacterales</taxon>
        <taxon>Thermoanaerobacteraceae</taxon>
        <taxon>Thermoanaerobacterium</taxon>
    </lineage>
</organism>
<feature type="active site" evidence="4">
    <location>
        <position position="10"/>
    </location>
</feature>
<dbReference type="SUPFAM" id="SSF55068">
    <property type="entry name" value="Peptide methionine sulfoxide reductase"/>
    <property type="match status" value="1"/>
</dbReference>
<dbReference type="Proteomes" id="UP000214975">
    <property type="component" value="Chromosome"/>
</dbReference>
<dbReference type="HAMAP" id="MF_01401">
    <property type="entry name" value="MsrA"/>
    <property type="match status" value="1"/>
</dbReference>
<dbReference type="Gene3D" id="3.30.1060.10">
    <property type="entry name" value="Peptide methionine sulphoxide reductase MsrA"/>
    <property type="match status" value="1"/>
</dbReference>
<evidence type="ECO:0000313" key="5">
    <source>
        <dbReference type="EMBL" id="AST56357.1"/>
    </source>
</evidence>
<dbReference type="AlphaFoldDB" id="A0A223HVF6"/>
<proteinExistence type="inferred from homology"/>
<evidence type="ECO:0000256" key="3">
    <source>
        <dbReference type="ARBA" id="ARBA00048782"/>
    </source>
</evidence>
<dbReference type="InterPro" id="IPR036509">
    <property type="entry name" value="Met_Sox_Rdtase_MsrA_sf"/>
</dbReference>
<comment type="similarity">
    <text evidence="4">Belongs to the MsrA Met sulfoxide reductase family.</text>
</comment>
<dbReference type="EMBL" id="CP016893">
    <property type="protein sequence ID" value="AST56357.1"/>
    <property type="molecule type" value="Genomic_DNA"/>
</dbReference>
<dbReference type="Pfam" id="PF01625">
    <property type="entry name" value="PMSR"/>
    <property type="match status" value="1"/>
</dbReference>
<dbReference type="PANTHER" id="PTHR42799">
    <property type="entry name" value="MITOCHONDRIAL PEPTIDE METHIONINE SULFOXIDE REDUCTASE"/>
    <property type="match status" value="1"/>
</dbReference>
<name>A0A223HVF6_THETR</name>
<dbReference type="PANTHER" id="PTHR42799:SF2">
    <property type="entry name" value="MITOCHONDRIAL PEPTIDE METHIONINE SULFOXIDE REDUCTASE"/>
    <property type="match status" value="1"/>
</dbReference>
<dbReference type="EC" id="1.8.4.11" evidence="4"/>
<reference evidence="5 6" key="1">
    <citation type="submission" date="2016-08" db="EMBL/GenBank/DDBJ databases">
        <title>A novel genetic cassette of butanologenic Thermoanaerobacterium thermosaccharolyticum that directly convert cellulose to butanol.</title>
        <authorList>
            <person name="Li T."/>
            <person name="He J."/>
        </authorList>
    </citation>
    <scope>NUCLEOTIDE SEQUENCE [LARGE SCALE GENOMIC DNA]</scope>
    <source>
        <strain evidence="5 6">TG57</strain>
    </source>
</reference>
<evidence type="ECO:0000256" key="1">
    <source>
        <dbReference type="ARBA" id="ARBA00023002"/>
    </source>
</evidence>
<gene>
    <name evidence="4" type="primary">msrA</name>
    <name evidence="5" type="ORF">Thert_00105</name>
</gene>
<keyword evidence="1 4" id="KW-0560">Oxidoreductase</keyword>
<dbReference type="NCBIfam" id="TIGR00401">
    <property type="entry name" value="msrA"/>
    <property type="match status" value="1"/>
</dbReference>
<evidence type="ECO:0000313" key="6">
    <source>
        <dbReference type="Proteomes" id="UP000214975"/>
    </source>
</evidence>
<dbReference type="GO" id="GO:0005737">
    <property type="term" value="C:cytoplasm"/>
    <property type="evidence" value="ECO:0007669"/>
    <property type="project" value="TreeGrafter"/>
</dbReference>
<dbReference type="GO" id="GO:0034599">
    <property type="term" value="P:cellular response to oxidative stress"/>
    <property type="evidence" value="ECO:0007669"/>
    <property type="project" value="TreeGrafter"/>
</dbReference>
<dbReference type="GO" id="GO:0008113">
    <property type="term" value="F:peptide-methionine (S)-S-oxide reductase activity"/>
    <property type="evidence" value="ECO:0007669"/>
    <property type="project" value="UniProtKB-UniRule"/>
</dbReference>
<comment type="function">
    <text evidence="4">Has an important function as a repair enzyme for proteins that have been inactivated by oxidation. Catalyzes the reversible oxidation-reduction of methionine sulfoxide in proteins to methionine.</text>
</comment>
<dbReference type="InterPro" id="IPR050162">
    <property type="entry name" value="MsrA_MetSO_reductase"/>
</dbReference>
<evidence type="ECO:0000256" key="2">
    <source>
        <dbReference type="ARBA" id="ARBA00047806"/>
    </source>
</evidence>
<accession>A0A223HVF6</accession>
<sequence>MKEIVLAGGCFWGVQAYFDTIDGVAETKVGYANGNKENPTYEEVCTNTTGFAEACYVRYDENIISLEDLLRNYWKIINPTLKNRQGNDIGTQYRTGIYYIDSDDADTIIKSRDEEQKKYDKPIVTEIEPLKNFYDAEEYHQKYLEKNPNGYCHIPRELFKK</sequence>